<dbReference type="SUPFAM" id="SSF82171">
    <property type="entry name" value="DPP6 N-terminal domain-like"/>
    <property type="match status" value="1"/>
</dbReference>
<dbReference type="Pfam" id="PF26550">
    <property type="entry name" value="Tricorn_2nd"/>
    <property type="match status" value="1"/>
</dbReference>
<organism evidence="11 12">
    <name type="scientific">Echinicola arenosa</name>
    <dbReference type="NCBI Taxonomy" id="2774144"/>
    <lineage>
        <taxon>Bacteria</taxon>
        <taxon>Pseudomonadati</taxon>
        <taxon>Bacteroidota</taxon>
        <taxon>Cytophagia</taxon>
        <taxon>Cytophagales</taxon>
        <taxon>Cyclobacteriaceae</taxon>
        <taxon>Echinicola</taxon>
    </lineage>
</organism>
<feature type="compositionally biased region" description="Basic and acidic residues" evidence="8">
    <location>
        <begin position="565"/>
        <end position="585"/>
    </location>
</feature>
<dbReference type="InterPro" id="IPR001478">
    <property type="entry name" value="PDZ"/>
</dbReference>
<dbReference type="Proteomes" id="UP000647133">
    <property type="component" value="Unassembled WGS sequence"/>
</dbReference>
<evidence type="ECO:0000256" key="9">
    <source>
        <dbReference type="SAM" id="SignalP"/>
    </source>
</evidence>
<feature type="domain" description="PDZ" evidence="10">
    <location>
        <begin position="782"/>
        <end position="855"/>
    </location>
</feature>
<evidence type="ECO:0000256" key="2">
    <source>
        <dbReference type="ARBA" id="ARBA00008524"/>
    </source>
</evidence>
<keyword evidence="5 7" id="KW-0378">Hydrolase</keyword>
<evidence type="ECO:0000256" key="3">
    <source>
        <dbReference type="ARBA" id="ARBA00022490"/>
    </source>
</evidence>
<evidence type="ECO:0000256" key="1">
    <source>
        <dbReference type="ARBA" id="ARBA00004496"/>
    </source>
</evidence>
<dbReference type="Gene3D" id="3.90.226.10">
    <property type="entry name" value="2-enoyl-CoA Hydratase, Chain A, domain 1"/>
    <property type="match status" value="1"/>
</dbReference>
<dbReference type="EC" id="3.4.21.-" evidence="7"/>
<dbReference type="SUPFAM" id="SSF52096">
    <property type="entry name" value="ClpP/crotonase"/>
    <property type="match status" value="1"/>
</dbReference>
<feature type="signal peptide" evidence="9">
    <location>
        <begin position="1"/>
        <end position="19"/>
    </location>
</feature>
<evidence type="ECO:0000256" key="7">
    <source>
        <dbReference type="PIRNR" id="PIRNR036421"/>
    </source>
</evidence>
<evidence type="ECO:0000256" key="6">
    <source>
        <dbReference type="ARBA" id="ARBA00022825"/>
    </source>
</evidence>
<dbReference type="InterPro" id="IPR028204">
    <property type="entry name" value="Tricorn_C1"/>
</dbReference>
<keyword evidence="9" id="KW-0732">Signal</keyword>
<accession>A0ABR9AJF7</accession>
<evidence type="ECO:0000313" key="12">
    <source>
        <dbReference type="Proteomes" id="UP000647133"/>
    </source>
</evidence>
<dbReference type="SMART" id="SM00228">
    <property type="entry name" value="PDZ"/>
    <property type="match status" value="1"/>
</dbReference>
<comment type="similarity">
    <text evidence="2 7">Belongs to the peptidase S41B family.</text>
</comment>
<evidence type="ECO:0000256" key="4">
    <source>
        <dbReference type="ARBA" id="ARBA00022670"/>
    </source>
</evidence>
<name>A0ABR9AJF7_9BACT</name>
<dbReference type="PIRSF" id="PIRSF036421">
    <property type="entry name" value="Tricorn_protease"/>
    <property type="match status" value="1"/>
</dbReference>
<keyword evidence="6 7" id="KW-0720">Serine protease</keyword>
<comment type="function">
    <text evidence="7">Degrades oligopeptides.</text>
</comment>
<dbReference type="SUPFAM" id="SSF69304">
    <property type="entry name" value="Tricorn protease N-terminal domain"/>
    <property type="match status" value="1"/>
</dbReference>
<dbReference type="InterPro" id="IPR036034">
    <property type="entry name" value="PDZ_sf"/>
</dbReference>
<dbReference type="InterPro" id="IPR029414">
    <property type="entry name" value="Tricorn_PDZ"/>
</dbReference>
<dbReference type="RefSeq" id="WP_192009749.1">
    <property type="nucleotide sequence ID" value="NZ_JACYTQ010000002.1"/>
</dbReference>
<comment type="subcellular location">
    <subcellularLocation>
        <location evidence="1 7">Cytoplasm</location>
    </subcellularLocation>
</comment>
<dbReference type="InterPro" id="IPR005151">
    <property type="entry name" value="Tail-specific_protease"/>
</dbReference>
<dbReference type="PANTHER" id="PTHR43253">
    <property type="entry name" value="TRICORN PROTEASE HOMOLOG 2-RELATED"/>
    <property type="match status" value="1"/>
</dbReference>
<evidence type="ECO:0000256" key="5">
    <source>
        <dbReference type="ARBA" id="ARBA00022801"/>
    </source>
</evidence>
<comment type="caution">
    <text evidence="11">The sequence shown here is derived from an EMBL/GenBank/DDBJ whole genome shotgun (WGS) entry which is preliminary data.</text>
</comment>
<evidence type="ECO:0000259" key="10">
    <source>
        <dbReference type="SMART" id="SM00228"/>
    </source>
</evidence>
<evidence type="ECO:0000256" key="8">
    <source>
        <dbReference type="SAM" id="MobiDB-lite"/>
    </source>
</evidence>
<dbReference type="Gene3D" id="3.30.750.44">
    <property type="match status" value="1"/>
</dbReference>
<dbReference type="Gene3D" id="2.120.10.60">
    <property type="entry name" value="Tricorn protease N-terminal domain"/>
    <property type="match status" value="2"/>
</dbReference>
<feature type="chain" id="PRO_5047130953" description="Tricorn protease homolog" evidence="9">
    <location>
        <begin position="20"/>
        <end position="1077"/>
    </location>
</feature>
<dbReference type="Pfam" id="PF03572">
    <property type="entry name" value="Peptidase_S41"/>
    <property type="match status" value="1"/>
</dbReference>
<sequence length="1077" mass="121874">MKQLLTLLFLFITTAISQAQTSPKWIRYPTISPDGKNIAFTYKGNLYRVPSDGGNALQLTFHSSHDFMPIWSKDGKSIAFASERYGNFDVYVMDALGGPAKRLTFHSTNEYPYSFSADDKAVIFGASRLDLASHRQYPASYQPELYQVPVLGGRVDQLLTISAEDVQVSRDGKTMLYHDRPGREDEWRKHHISAVTRDIWKYDVESQKHQMITTFKGEDRQPVFDENEENIYYLSEESGNFNVHQLNLSQPENNTQVTDFDTFPVRFLSFGGGTLSFGYDGELYTLQAGAAPKKVQVNIRTQDSQNTDSYITIQGGVQEMSISPNGKEIAFIARGEVFVTSVDGSLTKRITNTPEAERFVSFTPNGKGVVYSSERDGKWSIFKTEKTRNDEPFFYASTLLREDTLISSNTDSYLPSFSPDGKQLAYVSDRRTLKVRNLESKNEVELLSRQELFHMRDGDKYFTWSPDSKWLLVGWGKTLSNSEILLMAADGSKKENLTESGYYDSSPKWVNDGKQMIWFSNRNGLKSYATSGRSEDDVYAMFFGQDAYDEFRLSEEDYKLKKALKEAKKEDSKEEEKDKKSKEDAKEEEQIEPIQFDWVGIRERKARLTTHSSNLSDAVLSKDNEKIYYLSSFEDKNNLWEGNLRNGETKMAIKLNTGGGSLLWDKKMENLYLLASGNISKLNVKEGKSESIKIAGDMYLDEDLERKSMFDHVYIRTKNIFYEPTYHGNNLDTLYAQYKKYLPHLGNSFEFAEMVSEMLGELNVSHTGARYRNPSKEGDKTASLGIFMDYDFEGEGIKITEVIQGGPLDKAGFDIEPGMVIQSIDGVPISPDKDIASYLNHKEGKFLLLDISDAEGTNTKQITVKPISLSEESSLFYKRFVRINRKEVEEKSNGQLGYVHIPGMSDEPYRSIYEDMMGKYFDSKGVVVDTRFNSGGDLVADLATFFTGTHFITYATEDKVVGGEPTSRWTKPTVSLFNESMYSDGHCYACGYTDLNIGTTIGMPVPGTCSFAGWEMLPDGTVWGTVPISAKDKSGEWMENNQTEPAIRVKNIPGIIDKGRDQQLEKAIEVLLKETSE</sequence>
<protein>
    <recommendedName>
        <fullName evidence="7">Tricorn protease homolog</fullName>
        <ecNumber evidence="7">3.4.21.-</ecNumber>
    </recommendedName>
</protein>
<dbReference type="InterPro" id="IPR012393">
    <property type="entry name" value="Tricorn_protease"/>
</dbReference>
<dbReference type="InterPro" id="IPR029045">
    <property type="entry name" value="ClpP/crotonase-like_dom_sf"/>
</dbReference>
<reference evidence="11 12" key="1">
    <citation type="submission" date="2020-09" db="EMBL/GenBank/DDBJ databases">
        <title>Echinicola sp. CAU 1574 isolated from sand of Sido Beach.</title>
        <authorList>
            <person name="Kim W."/>
        </authorList>
    </citation>
    <scope>NUCLEOTIDE SEQUENCE [LARGE SCALE GENOMIC DNA]</scope>
    <source>
        <strain evidence="11 12">CAU 1574</strain>
    </source>
</reference>
<dbReference type="SUPFAM" id="SSF50156">
    <property type="entry name" value="PDZ domain-like"/>
    <property type="match status" value="1"/>
</dbReference>
<keyword evidence="12" id="KW-1185">Reference proteome</keyword>
<gene>
    <name evidence="11" type="ORF">IFO69_09115</name>
</gene>
<dbReference type="Pfam" id="PF14685">
    <property type="entry name" value="PDZ_Tricorn"/>
    <property type="match status" value="1"/>
</dbReference>
<proteinExistence type="inferred from homology"/>
<dbReference type="EMBL" id="JACYTQ010000002">
    <property type="protein sequence ID" value="MBD8488902.1"/>
    <property type="molecule type" value="Genomic_DNA"/>
</dbReference>
<keyword evidence="3 7" id="KW-0963">Cytoplasm</keyword>
<dbReference type="PANTHER" id="PTHR43253:SF1">
    <property type="entry name" value="TRICORN PROTEASE HOMOLOG 2-RELATED"/>
    <property type="match status" value="1"/>
</dbReference>
<feature type="region of interest" description="Disordered" evidence="8">
    <location>
        <begin position="565"/>
        <end position="588"/>
    </location>
</feature>
<dbReference type="InterPro" id="IPR011042">
    <property type="entry name" value="6-blade_b-propeller_TolB-like"/>
</dbReference>
<dbReference type="Gene3D" id="2.30.42.10">
    <property type="match status" value="1"/>
</dbReference>
<dbReference type="CDD" id="cd07562">
    <property type="entry name" value="Peptidase_S41_TRI"/>
    <property type="match status" value="1"/>
</dbReference>
<dbReference type="Gene3D" id="2.120.10.30">
    <property type="entry name" value="TolB, C-terminal domain"/>
    <property type="match status" value="1"/>
</dbReference>
<dbReference type="Pfam" id="PF14684">
    <property type="entry name" value="Tricorn_C1"/>
    <property type="match status" value="1"/>
</dbReference>
<evidence type="ECO:0000313" key="11">
    <source>
        <dbReference type="EMBL" id="MBD8488902.1"/>
    </source>
</evidence>
<keyword evidence="4 7" id="KW-0645">Protease</keyword>
<dbReference type="Pfam" id="PF26549">
    <property type="entry name" value="Tricorn_N"/>
    <property type="match status" value="1"/>
</dbReference>